<keyword evidence="2" id="KW-1185">Reference proteome</keyword>
<protein>
    <submittedName>
        <fullName evidence="1">Uncharacterized protein</fullName>
    </submittedName>
</protein>
<dbReference type="EMBL" id="JALNTZ010000002">
    <property type="protein sequence ID" value="KAJ3661917.1"/>
    <property type="molecule type" value="Genomic_DNA"/>
</dbReference>
<proteinExistence type="predicted"/>
<dbReference type="AlphaFoldDB" id="A0AA38IX82"/>
<evidence type="ECO:0000313" key="1">
    <source>
        <dbReference type="EMBL" id="KAJ3661917.1"/>
    </source>
</evidence>
<name>A0AA38IX82_9CUCU</name>
<gene>
    <name evidence="1" type="ORF">Zmor_006292</name>
</gene>
<dbReference type="Proteomes" id="UP001168821">
    <property type="component" value="Unassembled WGS sequence"/>
</dbReference>
<sequence length="103" mass="12015">MLLGGIKPRVLTEQQIDDIIEWVEEDSSITLKQLKDKVLQHCRKVVSIMSTIGNYLEGRIFTVKGVHRQSVYMNTQENKRKRAEYIQNLNGYTNCLDGRNKFQ</sequence>
<organism evidence="1 2">
    <name type="scientific">Zophobas morio</name>
    <dbReference type="NCBI Taxonomy" id="2755281"/>
    <lineage>
        <taxon>Eukaryota</taxon>
        <taxon>Metazoa</taxon>
        <taxon>Ecdysozoa</taxon>
        <taxon>Arthropoda</taxon>
        <taxon>Hexapoda</taxon>
        <taxon>Insecta</taxon>
        <taxon>Pterygota</taxon>
        <taxon>Neoptera</taxon>
        <taxon>Endopterygota</taxon>
        <taxon>Coleoptera</taxon>
        <taxon>Polyphaga</taxon>
        <taxon>Cucujiformia</taxon>
        <taxon>Tenebrionidae</taxon>
        <taxon>Zophobas</taxon>
    </lineage>
</organism>
<comment type="caution">
    <text evidence="1">The sequence shown here is derived from an EMBL/GenBank/DDBJ whole genome shotgun (WGS) entry which is preliminary data.</text>
</comment>
<evidence type="ECO:0000313" key="2">
    <source>
        <dbReference type="Proteomes" id="UP001168821"/>
    </source>
</evidence>
<accession>A0AA38IX82</accession>
<reference evidence="1" key="1">
    <citation type="journal article" date="2023" name="G3 (Bethesda)">
        <title>Whole genome assemblies of Zophobas morio and Tenebrio molitor.</title>
        <authorList>
            <person name="Kaur S."/>
            <person name="Stinson S.A."/>
            <person name="diCenzo G.C."/>
        </authorList>
    </citation>
    <scope>NUCLEOTIDE SEQUENCE</scope>
    <source>
        <strain evidence="1">QUZm001</strain>
    </source>
</reference>